<proteinExistence type="predicted"/>
<gene>
    <name evidence="2" type="ORF">ARMGADRAFT_483826</name>
</gene>
<organism evidence="2 3">
    <name type="scientific">Armillaria gallica</name>
    <name type="common">Bulbous honey fungus</name>
    <name type="synonym">Armillaria bulbosa</name>
    <dbReference type="NCBI Taxonomy" id="47427"/>
    <lineage>
        <taxon>Eukaryota</taxon>
        <taxon>Fungi</taxon>
        <taxon>Dikarya</taxon>
        <taxon>Basidiomycota</taxon>
        <taxon>Agaricomycotina</taxon>
        <taxon>Agaricomycetes</taxon>
        <taxon>Agaricomycetidae</taxon>
        <taxon>Agaricales</taxon>
        <taxon>Marasmiineae</taxon>
        <taxon>Physalacriaceae</taxon>
        <taxon>Armillaria</taxon>
    </lineage>
</organism>
<name>A0A2H3EC82_ARMGA</name>
<dbReference type="Proteomes" id="UP000217790">
    <property type="component" value="Unassembled WGS sequence"/>
</dbReference>
<protein>
    <submittedName>
        <fullName evidence="2">Uncharacterized protein</fullName>
    </submittedName>
</protein>
<dbReference type="InParanoid" id="A0A2H3EC82"/>
<keyword evidence="1" id="KW-0812">Transmembrane</keyword>
<accession>A0A2H3EC82</accession>
<dbReference type="AlphaFoldDB" id="A0A2H3EC82"/>
<dbReference type="EMBL" id="KZ293647">
    <property type="protein sequence ID" value="PBK98927.1"/>
    <property type="molecule type" value="Genomic_DNA"/>
</dbReference>
<evidence type="ECO:0000313" key="3">
    <source>
        <dbReference type="Proteomes" id="UP000217790"/>
    </source>
</evidence>
<keyword evidence="1" id="KW-0472">Membrane</keyword>
<evidence type="ECO:0000256" key="1">
    <source>
        <dbReference type="SAM" id="Phobius"/>
    </source>
</evidence>
<sequence>MNHRLVSVSLRGGWKVLSAPIVLLMQSSDLFSLLASLLIVTIIYFRVIHRYRSCCRVQLLSVNYLALLCANYCISMVWGFLSTDYRYYV</sequence>
<feature type="transmembrane region" description="Helical" evidence="1">
    <location>
        <begin position="30"/>
        <end position="48"/>
    </location>
</feature>
<evidence type="ECO:0000313" key="2">
    <source>
        <dbReference type="EMBL" id="PBK98927.1"/>
    </source>
</evidence>
<keyword evidence="1" id="KW-1133">Transmembrane helix</keyword>
<dbReference type="OrthoDB" id="10505108at2759"/>
<keyword evidence="3" id="KW-1185">Reference proteome</keyword>
<reference evidence="3" key="1">
    <citation type="journal article" date="2017" name="Nat. Ecol. Evol.">
        <title>Genome expansion and lineage-specific genetic innovations in the forest pathogenic fungi Armillaria.</title>
        <authorList>
            <person name="Sipos G."/>
            <person name="Prasanna A.N."/>
            <person name="Walter M.C."/>
            <person name="O'Connor E."/>
            <person name="Balint B."/>
            <person name="Krizsan K."/>
            <person name="Kiss B."/>
            <person name="Hess J."/>
            <person name="Varga T."/>
            <person name="Slot J."/>
            <person name="Riley R."/>
            <person name="Boka B."/>
            <person name="Rigling D."/>
            <person name="Barry K."/>
            <person name="Lee J."/>
            <person name="Mihaltcheva S."/>
            <person name="LaButti K."/>
            <person name="Lipzen A."/>
            <person name="Waldron R."/>
            <person name="Moloney N.M."/>
            <person name="Sperisen C."/>
            <person name="Kredics L."/>
            <person name="Vagvoelgyi C."/>
            <person name="Patrignani A."/>
            <person name="Fitzpatrick D."/>
            <person name="Nagy I."/>
            <person name="Doyle S."/>
            <person name="Anderson J.B."/>
            <person name="Grigoriev I.V."/>
            <person name="Gueldener U."/>
            <person name="Muensterkoetter M."/>
            <person name="Nagy L.G."/>
        </authorList>
    </citation>
    <scope>NUCLEOTIDE SEQUENCE [LARGE SCALE GENOMIC DNA]</scope>
    <source>
        <strain evidence="3">Ar21-2</strain>
    </source>
</reference>
<feature type="transmembrane region" description="Helical" evidence="1">
    <location>
        <begin position="60"/>
        <end position="81"/>
    </location>
</feature>